<gene>
    <name evidence="9" type="ORF">ACFSCS_04340</name>
</gene>
<proteinExistence type="inferred from homology"/>
<keyword evidence="4 8" id="KW-1003">Cell membrane</keyword>
<accession>A0ABW4RUX9</accession>
<evidence type="ECO:0000313" key="10">
    <source>
        <dbReference type="Proteomes" id="UP001597326"/>
    </source>
</evidence>
<keyword evidence="10" id="KW-1185">Reference proteome</keyword>
<reference evidence="10" key="1">
    <citation type="journal article" date="2019" name="Int. J. Syst. Evol. Microbiol.">
        <title>The Global Catalogue of Microorganisms (GCM) 10K type strain sequencing project: providing services to taxonomists for standard genome sequencing and annotation.</title>
        <authorList>
            <consortium name="The Broad Institute Genomics Platform"/>
            <consortium name="The Broad Institute Genome Sequencing Center for Infectious Disease"/>
            <person name="Wu L."/>
            <person name="Ma J."/>
        </authorList>
    </citation>
    <scope>NUCLEOTIDE SEQUENCE [LARGE SCALE GENOMIC DNA]</scope>
    <source>
        <strain evidence="10">CAIM 431</strain>
    </source>
</reference>
<evidence type="ECO:0000256" key="6">
    <source>
        <dbReference type="ARBA" id="ARBA00022989"/>
    </source>
</evidence>
<comment type="caution">
    <text evidence="9">The sequence shown here is derived from an EMBL/GenBank/DDBJ whole genome shotgun (WGS) entry which is preliminary data.</text>
</comment>
<dbReference type="RefSeq" id="WP_343872147.1">
    <property type="nucleotide sequence ID" value="NZ_BAAAIX010000006.1"/>
</dbReference>
<feature type="transmembrane region" description="Helical" evidence="8">
    <location>
        <begin position="169"/>
        <end position="190"/>
    </location>
</feature>
<comment type="similarity">
    <text evidence="2 8">Belongs to the 4-toluene sulfonate uptake permease (TSUP) (TC 2.A.102) family.</text>
</comment>
<protein>
    <recommendedName>
        <fullName evidence="8">Probable membrane transporter protein</fullName>
    </recommendedName>
</protein>
<keyword evidence="5 8" id="KW-0812">Transmembrane</keyword>
<dbReference type="InterPro" id="IPR052017">
    <property type="entry name" value="TSUP"/>
</dbReference>
<feature type="transmembrane region" description="Helical" evidence="8">
    <location>
        <begin position="100"/>
        <end position="117"/>
    </location>
</feature>
<organism evidence="9 10">
    <name type="scientific">Luteococcus peritonei</name>
    <dbReference type="NCBI Taxonomy" id="88874"/>
    <lineage>
        <taxon>Bacteria</taxon>
        <taxon>Bacillati</taxon>
        <taxon>Actinomycetota</taxon>
        <taxon>Actinomycetes</taxon>
        <taxon>Propionibacteriales</taxon>
        <taxon>Propionibacteriaceae</taxon>
        <taxon>Luteococcus</taxon>
    </lineage>
</organism>
<dbReference type="Proteomes" id="UP001597326">
    <property type="component" value="Unassembled WGS sequence"/>
</dbReference>
<keyword evidence="3" id="KW-0813">Transport</keyword>
<feature type="transmembrane region" description="Helical" evidence="8">
    <location>
        <begin position="138"/>
        <end position="163"/>
    </location>
</feature>
<evidence type="ECO:0000256" key="3">
    <source>
        <dbReference type="ARBA" id="ARBA00022448"/>
    </source>
</evidence>
<evidence type="ECO:0000256" key="8">
    <source>
        <dbReference type="RuleBase" id="RU363041"/>
    </source>
</evidence>
<dbReference type="InterPro" id="IPR002781">
    <property type="entry name" value="TM_pro_TauE-like"/>
</dbReference>
<dbReference type="PANTHER" id="PTHR30269:SF23">
    <property type="entry name" value="MEMBRANE TRANSPORTER PROTEIN YDHB-RELATED"/>
    <property type="match status" value="1"/>
</dbReference>
<evidence type="ECO:0000256" key="5">
    <source>
        <dbReference type="ARBA" id="ARBA00022692"/>
    </source>
</evidence>
<dbReference type="PANTHER" id="PTHR30269">
    <property type="entry name" value="TRANSMEMBRANE PROTEIN YFCA"/>
    <property type="match status" value="1"/>
</dbReference>
<feature type="transmembrane region" description="Helical" evidence="8">
    <location>
        <begin position="77"/>
        <end position="94"/>
    </location>
</feature>
<feature type="transmembrane region" description="Helical" evidence="8">
    <location>
        <begin position="49"/>
        <end position="65"/>
    </location>
</feature>
<evidence type="ECO:0000256" key="4">
    <source>
        <dbReference type="ARBA" id="ARBA00022475"/>
    </source>
</evidence>
<evidence type="ECO:0000256" key="2">
    <source>
        <dbReference type="ARBA" id="ARBA00009142"/>
    </source>
</evidence>
<dbReference type="EMBL" id="JBHUFZ010000009">
    <property type="protein sequence ID" value="MFD1889418.1"/>
    <property type="molecule type" value="Genomic_DNA"/>
</dbReference>
<sequence>MLALSSTGWVLMVLCAVVVGLTKTALPGAGTIAVGLAAAAMPAKESTGTLLVLLILGDLLAVASYRREVEWQTLRRMAPAVLVGLLLGTGYLHLASDTATRRVIGLVLLAMIAITLWRRHHEAPVPPVGSRAARLAGAGYGSMAGFTTMVANAAGPVTSLYFLSRGFQVTRFLGTTAWFYLVVNLVKLPLSAGIGVIRPETLWIDLVLAPVVVLSALAGRRLARRIPQRVFEPLVMVLTVLSAVNLLR</sequence>
<feature type="transmembrane region" description="Helical" evidence="8">
    <location>
        <begin position="202"/>
        <end position="218"/>
    </location>
</feature>
<comment type="subcellular location">
    <subcellularLocation>
        <location evidence="1 8">Cell membrane</location>
        <topology evidence="1 8">Multi-pass membrane protein</topology>
    </subcellularLocation>
</comment>
<keyword evidence="7 8" id="KW-0472">Membrane</keyword>
<evidence type="ECO:0000256" key="7">
    <source>
        <dbReference type="ARBA" id="ARBA00023136"/>
    </source>
</evidence>
<name>A0ABW4RUX9_9ACTN</name>
<evidence type="ECO:0000256" key="1">
    <source>
        <dbReference type="ARBA" id="ARBA00004651"/>
    </source>
</evidence>
<dbReference type="Pfam" id="PF01925">
    <property type="entry name" value="TauE"/>
    <property type="match status" value="1"/>
</dbReference>
<evidence type="ECO:0000313" key="9">
    <source>
        <dbReference type="EMBL" id="MFD1889418.1"/>
    </source>
</evidence>
<keyword evidence="6 8" id="KW-1133">Transmembrane helix</keyword>